<name>A0A0W0EV95_MONRR</name>
<comment type="caution">
    <text evidence="1">The sequence shown here is derived from an EMBL/GenBank/DDBJ whole genome shotgun (WGS) entry which is preliminary data.</text>
</comment>
<organism evidence="1 2">
    <name type="scientific">Moniliophthora roreri</name>
    <name type="common">Frosty pod rot fungus</name>
    <name type="synonym">Monilia roreri</name>
    <dbReference type="NCBI Taxonomy" id="221103"/>
    <lineage>
        <taxon>Eukaryota</taxon>
        <taxon>Fungi</taxon>
        <taxon>Dikarya</taxon>
        <taxon>Basidiomycota</taxon>
        <taxon>Agaricomycotina</taxon>
        <taxon>Agaricomycetes</taxon>
        <taxon>Agaricomycetidae</taxon>
        <taxon>Agaricales</taxon>
        <taxon>Marasmiineae</taxon>
        <taxon>Marasmiaceae</taxon>
        <taxon>Moniliophthora</taxon>
    </lineage>
</organism>
<reference evidence="1 2" key="1">
    <citation type="submission" date="2015-12" db="EMBL/GenBank/DDBJ databases">
        <title>Draft genome sequence of Moniliophthora roreri, the causal agent of frosty pod rot of cacao.</title>
        <authorList>
            <person name="Aime M.C."/>
            <person name="Diaz-Valderrama J.R."/>
            <person name="Kijpornyongpan T."/>
            <person name="Phillips-Mora W."/>
        </authorList>
    </citation>
    <scope>NUCLEOTIDE SEQUENCE [LARGE SCALE GENOMIC DNA]</scope>
    <source>
        <strain evidence="1 2">MCA 2952</strain>
    </source>
</reference>
<dbReference type="EMBL" id="LATX01002514">
    <property type="protein sequence ID" value="KTB27909.1"/>
    <property type="molecule type" value="Genomic_DNA"/>
</dbReference>
<dbReference type="AlphaFoldDB" id="A0A0W0EV95"/>
<proteinExistence type="predicted"/>
<gene>
    <name evidence="1" type="ORF">WG66_19514</name>
</gene>
<protein>
    <submittedName>
        <fullName evidence="1">Uncharacterized protein</fullName>
    </submittedName>
</protein>
<accession>A0A0W0EV95</accession>
<sequence length="190" mass="21930">MGIIYQTINNGNGNRTSNGTVIIQDARARTVNHRRTRRTRTITQDPYFRRTQIVYGTYDNGDWNMTVNGCILSNDPTFTDVAWVDYDNQSPTELSTEFDTRQQGKRNTVLNACYDNGTLTLADRRRRDWYFNAENNGRKNKIWNNCNCSGSNPIETSPSGNFEDLGMQFFWVNPRGRTFVGSPSWERSSR</sequence>
<evidence type="ECO:0000313" key="2">
    <source>
        <dbReference type="Proteomes" id="UP000054988"/>
    </source>
</evidence>
<evidence type="ECO:0000313" key="1">
    <source>
        <dbReference type="EMBL" id="KTB27909.1"/>
    </source>
</evidence>
<dbReference type="Proteomes" id="UP000054988">
    <property type="component" value="Unassembled WGS sequence"/>
</dbReference>